<proteinExistence type="predicted"/>
<keyword evidence="2 3" id="KW-0802">TPR repeat</keyword>
<dbReference type="GO" id="GO:0006401">
    <property type="term" value="P:RNA catabolic process"/>
    <property type="evidence" value="ECO:0007669"/>
    <property type="project" value="InterPro"/>
</dbReference>
<organism evidence="4 5">
    <name type="scientific">Panagrolaimus superbus</name>
    <dbReference type="NCBI Taxonomy" id="310955"/>
    <lineage>
        <taxon>Eukaryota</taxon>
        <taxon>Metazoa</taxon>
        <taxon>Ecdysozoa</taxon>
        <taxon>Nematoda</taxon>
        <taxon>Chromadorea</taxon>
        <taxon>Rhabditida</taxon>
        <taxon>Tylenchina</taxon>
        <taxon>Panagrolaimomorpha</taxon>
        <taxon>Panagrolaimoidea</taxon>
        <taxon>Panagrolaimidae</taxon>
        <taxon>Panagrolaimus</taxon>
    </lineage>
</organism>
<keyword evidence="4" id="KW-1185">Reference proteome</keyword>
<dbReference type="PANTHER" id="PTHR15704:SF7">
    <property type="entry name" value="SUPERKILLER COMPLEX PROTEIN 3"/>
    <property type="match status" value="1"/>
</dbReference>
<feature type="repeat" description="TPR" evidence="3">
    <location>
        <begin position="348"/>
        <end position="381"/>
    </location>
</feature>
<dbReference type="Gene3D" id="1.25.40.10">
    <property type="entry name" value="Tetratricopeptide repeat domain"/>
    <property type="match status" value="2"/>
</dbReference>
<sequence>MGKYNVALYFLGKAKEKKQKVTEEEILKAECSIYEKFPDHITKDKISLFDAVISDEKTSDARRAQTAFLNVKDELAQKQHLYGTLLFQNKPEFDQLAFEHAIRFGCDDLNILRNLYTRIVYDFIKDGKLSPSFENASKAENFVLQNKVTSDWLSLLFANNFADAYDSLSKVPSNEYHFWPFCGLAFYTYFATRQFDKVIKLYRSNITAFPDENIFKVLELEAIFENYADEIELKQILRSFENFSVKDDKKVIEIKLRIKILLGICDENEINGSELESATKNGLLAELHFTLKNYLDARNAGEQCLKLSTKKQWRSELILAKLKWILDKDFDAAENDLQRLYAENPFVADILAALSEFYVALEEYDTAQHLIGHAIYVNPSNKAFREIQDNIFAILNIAVEDRIRKLNQYIALKPYSMWAVKHVTVLEVQSGRYEEAVSKLRRVIHALPDDVDIEVRKSAAAIWAYVGLINLHRGHAKSTMYAFESAVSLEPENPNFLLQLALAQKRLYKYEEVFGTLEKLHSVESSPEILKHAHLVLLDSLSFYAAQLEPGERQIRQLFTLFDIVGNMSVHEWRASQALLFSIANGLSLLRKYNNDIVDALLSEIPHFFEKCGITKKEDILNAEIAIMLALLSVDPNIGSINETAVRLMTYTIENNSQKVVANARRFFRKAILISSQKPNIRSTLYLNFALTFCIGTVDFEKALHFCLRSLQLNKNNPSALSLIGFLCLHMNNIQNATQAFNAAHILEPSQIEHWYGRAMLAQLQTEPNEIEVLNNFQHSLSIKPCLQAVEVFSYYLAKEKAAGRKMDKFDFDFTSVRHLLYVNEQSDRLLYSMATFAEHFHHFDEAAFLIDKVSSVLNVSKATKIRMLIPSQTFSKPLFSHDGLERLYKIYHGTLSEAVAFSGFRAVILIDFLLRPLANDSWHIFWKFYRARLFPILVGFIHVLEMVKLF</sequence>
<dbReference type="Proteomes" id="UP000887577">
    <property type="component" value="Unplaced"/>
</dbReference>
<evidence type="ECO:0000256" key="3">
    <source>
        <dbReference type="PROSITE-ProRule" id="PRU00339"/>
    </source>
</evidence>
<evidence type="ECO:0000313" key="4">
    <source>
        <dbReference type="Proteomes" id="UP000887577"/>
    </source>
</evidence>
<protein>
    <submittedName>
        <fullName evidence="5">Tetratricopeptide repeat protein</fullName>
    </submittedName>
</protein>
<evidence type="ECO:0000256" key="1">
    <source>
        <dbReference type="ARBA" id="ARBA00022737"/>
    </source>
</evidence>
<dbReference type="WBParaSite" id="PSU_v2.g6395.t1">
    <property type="protein sequence ID" value="PSU_v2.g6395.t1"/>
    <property type="gene ID" value="PSU_v2.g6395"/>
</dbReference>
<reference evidence="5" key="1">
    <citation type="submission" date="2022-11" db="UniProtKB">
        <authorList>
            <consortium name="WormBaseParasite"/>
        </authorList>
    </citation>
    <scope>IDENTIFICATION</scope>
</reference>
<dbReference type="SMART" id="SM00028">
    <property type="entry name" value="TPR"/>
    <property type="match status" value="5"/>
</dbReference>
<keyword evidence="1" id="KW-0677">Repeat</keyword>
<dbReference type="InterPro" id="IPR019734">
    <property type="entry name" value="TPR_rpt"/>
</dbReference>
<dbReference type="GO" id="GO:0055087">
    <property type="term" value="C:Ski complex"/>
    <property type="evidence" value="ECO:0007669"/>
    <property type="project" value="InterPro"/>
</dbReference>
<dbReference type="InterPro" id="IPR039226">
    <property type="entry name" value="Ski3/TTC37"/>
</dbReference>
<dbReference type="PANTHER" id="PTHR15704">
    <property type="entry name" value="SUPERKILLER 3 PROTEIN-RELATED"/>
    <property type="match status" value="1"/>
</dbReference>
<dbReference type="SUPFAM" id="SSF48452">
    <property type="entry name" value="TPR-like"/>
    <property type="match status" value="3"/>
</dbReference>
<accession>A0A914Z0Z6</accession>
<dbReference type="InterPro" id="IPR011990">
    <property type="entry name" value="TPR-like_helical_dom_sf"/>
</dbReference>
<evidence type="ECO:0000256" key="2">
    <source>
        <dbReference type="ARBA" id="ARBA00022803"/>
    </source>
</evidence>
<dbReference type="PROSITE" id="PS50005">
    <property type="entry name" value="TPR"/>
    <property type="match status" value="2"/>
</dbReference>
<feature type="repeat" description="TPR" evidence="3">
    <location>
        <begin position="460"/>
        <end position="493"/>
    </location>
</feature>
<evidence type="ECO:0000313" key="5">
    <source>
        <dbReference type="WBParaSite" id="PSU_v2.g6395.t1"/>
    </source>
</evidence>
<name>A0A914Z0Z6_9BILA</name>
<dbReference type="AlphaFoldDB" id="A0A914Z0Z6"/>